<accession>A0A517WFS4</accession>
<organism evidence="1 2">
    <name type="scientific">Gimesia chilikensis</name>
    <dbReference type="NCBI Taxonomy" id="2605989"/>
    <lineage>
        <taxon>Bacteria</taxon>
        <taxon>Pseudomonadati</taxon>
        <taxon>Planctomycetota</taxon>
        <taxon>Planctomycetia</taxon>
        <taxon>Planctomycetales</taxon>
        <taxon>Planctomycetaceae</taxon>
        <taxon>Gimesia</taxon>
    </lineage>
</organism>
<evidence type="ECO:0008006" key="3">
    <source>
        <dbReference type="Google" id="ProtNLM"/>
    </source>
</evidence>
<proteinExistence type="predicted"/>
<dbReference type="EMBL" id="CP036347">
    <property type="protein sequence ID" value="QDU04105.1"/>
    <property type="molecule type" value="Genomic_DNA"/>
</dbReference>
<evidence type="ECO:0000313" key="2">
    <source>
        <dbReference type="Proteomes" id="UP000320722"/>
    </source>
</evidence>
<reference evidence="1 2" key="1">
    <citation type="submission" date="2019-02" db="EMBL/GenBank/DDBJ databases">
        <title>Deep-cultivation of Planctomycetes and their phenomic and genomic characterization uncovers novel biology.</title>
        <authorList>
            <person name="Wiegand S."/>
            <person name="Jogler M."/>
            <person name="Boedeker C."/>
            <person name="Pinto D."/>
            <person name="Vollmers J."/>
            <person name="Rivas-Marin E."/>
            <person name="Kohn T."/>
            <person name="Peeters S.H."/>
            <person name="Heuer A."/>
            <person name="Rast P."/>
            <person name="Oberbeckmann S."/>
            <person name="Bunk B."/>
            <person name="Jeske O."/>
            <person name="Meyerdierks A."/>
            <person name="Storesund J.E."/>
            <person name="Kallscheuer N."/>
            <person name="Luecker S."/>
            <person name="Lage O.M."/>
            <person name="Pohl T."/>
            <person name="Merkel B.J."/>
            <person name="Hornburger P."/>
            <person name="Mueller R.-W."/>
            <person name="Bruemmer F."/>
            <person name="Labrenz M."/>
            <person name="Spormann A.M."/>
            <person name="Op den Camp H."/>
            <person name="Overmann J."/>
            <person name="Amann R."/>
            <person name="Jetten M.S.M."/>
            <person name="Mascher T."/>
            <person name="Medema M.H."/>
            <person name="Devos D.P."/>
            <person name="Kaster A.-K."/>
            <person name="Ovreas L."/>
            <person name="Rohde M."/>
            <person name="Galperin M.Y."/>
            <person name="Jogler C."/>
        </authorList>
    </citation>
    <scope>NUCLEOTIDE SEQUENCE [LARGE SCALE GENOMIC DNA]</scope>
    <source>
        <strain evidence="1 2">V6</strain>
    </source>
</reference>
<evidence type="ECO:0000313" key="1">
    <source>
        <dbReference type="EMBL" id="QDU04105.1"/>
    </source>
</evidence>
<dbReference type="Proteomes" id="UP000320722">
    <property type="component" value="Chromosome"/>
</dbReference>
<dbReference type="AlphaFoldDB" id="A0A517WFS4"/>
<protein>
    <recommendedName>
        <fullName evidence="3">Carboxypeptidase regulatory-like domain-containing protein</fullName>
    </recommendedName>
</protein>
<gene>
    <name evidence="1" type="ORF">V6x_38300</name>
</gene>
<sequence length="162" mass="18005">MRVIHSVMSHSRRCWGTHLCLTFLLVNLSGCSISYELLLEGQLLAGVEQRPVQGATVTLLLSNWKSASTITDAQGNWNLKEMLSDSEFWPGKEDKRWTDPDELKLRIETGGQTCMVPCPRVAAPESGGEIYAFVMTVLQAHPEPEKQETLPLEALKPVPSDI</sequence>
<name>A0A517WFS4_9PLAN</name>
<dbReference type="RefSeq" id="WP_145041906.1">
    <property type="nucleotide sequence ID" value="NZ_CP036347.1"/>
</dbReference>